<dbReference type="RefSeq" id="WP_182960813.1">
    <property type="nucleotide sequence ID" value="NZ_JABEQM010000015.1"/>
</dbReference>
<evidence type="ECO:0000256" key="6">
    <source>
        <dbReference type="SAM" id="Phobius"/>
    </source>
</evidence>
<feature type="transmembrane region" description="Helical" evidence="6">
    <location>
        <begin position="6"/>
        <end position="29"/>
    </location>
</feature>
<evidence type="ECO:0000256" key="1">
    <source>
        <dbReference type="ARBA" id="ARBA00004651"/>
    </source>
</evidence>
<sequence>MSLSSSFASGFGLSAALIVAIGAQNMFVLRQGLRREHIVPIVMFCALADLALVAAGVAGIGQVLAILPGLAQVLTLGGTAFLLWYGLDALRRAIAPGTLVADAGGGNATLAAVLGRAVAFTFLNPHVYLDTVMLMGAAGGALPGAMRPVFVAGAGTASTTWFVALGFGARLLRPVFARPVAWRILDGLVAATMFALAGLLAARAWAGWH</sequence>
<feature type="transmembrane region" description="Helical" evidence="6">
    <location>
        <begin position="149"/>
        <end position="172"/>
    </location>
</feature>
<evidence type="ECO:0000256" key="2">
    <source>
        <dbReference type="ARBA" id="ARBA00022475"/>
    </source>
</evidence>
<evidence type="ECO:0000313" key="7">
    <source>
        <dbReference type="EMBL" id="MBB2202955.1"/>
    </source>
</evidence>
<dbReference type="GO" id="GO:0005886">
    <property type="term" value="C:plasma membrane"/>
    <property type="evidence" value="ECO:0007669"/>
    <property type="project" value="UniProtKB-SubCell"/>
</dbReference>
<dbReference type="PANTHER" id="PTHR30086">
    <property type="entry name" value="ARGININE EXPORTER PROTEIN ARGO"/>
    <property type="match status" value="1"/>
</dbReference>
<keyword evidence="5 6" id="KW-0472">Membrane</keyword>
<dbReference type="PANTHER" id="PTHR30086:SF20">
    <property type="entry name" value="ARGININE EXPORTER PROTEIN ARGO-RELATED"/>
    <property type="match status" value="1"/>
</dbReference>
<evidence type="ECO:0000256" key="3">
    <source>
        <dbReference type="ARBA" id="ARBA00022692"/>
    </source>
</evidence>
<feature type="transmembrane region" description="Helical" evidence="6">
    <location>
        <begin position="66"/>
        <end position="87"/>
    </location>
</feature>
<feature type="transmembrane region" description="Helical" evidence="6">
    <location>
        <begin position="108"/>
        <end position="129"/>
    </location>
</feature>
<protein>
    <submittedName>
        <fullName evidence="7">LysE family transporter</fullName>
    </submittedName>
</protein>
<keyword evidence="8" id="KW-1185">Reference proteome</keyword>
<comment type="subcellular location">
    <subcellularLocation>
        <location evidence="1">Cell membrane</location>
        <topology evidence="1">Multi-pass membrane protein</topology>
    </subcellularLocation>
</comment>
<dbReference type="GO" id="GO:0015171">
    <property type="term" value="F:amino acid transmembrane transporter activity"/>
    <property type="evidence" value="ECO:0007669"/>
    <property type="project" value="TreeGrafter"/>
</dbReference>
<gene>
    <name evidence="7" type="ORF">HLH28_15485</name>
</gene>
<feature type="transmembrane region" description="Helical" evidence="6">
    <location>
        <begin position="41"/>
        <end position="60"/>
    </location>
</feature>
<keyword evidence="2" id="KW-1003">Cell membrane</keyword>
<dbReference type="Pfam" id="PF01810">
    <property type="entry name" value="LysE"/>
    <property type="match status" value="1"/>
</dbReference>
<accession>A0A7W4K9T3</accession>
<name>A0A7W4K9T3_9PROT</name>
<dbReference type="EMBL" id="JABEQM010000015">
    <property type="protein sequence ID" value="MBB2202955.1"/>
    <property type="molecule type" value="Genomic_DNA"/>
</dbReference>
<evidence type="ECO:0000256" key="5">
    <source>
        <dbReference type="ARBA" id="ARBA00023136"/>
    </source>
</evidence>
<proteinExistence type="predicted"/>
<dbReference type="Proteomes" id="UP000578030">
    <property type="component" value="Unassembled WGS sequence"/>
</dbReference>
<organism evidence="7 8">
    <name type="scientific">Gluconacetobacter tumulisoli</name>
    <dbReference type="NCBI Taxonomy" id="1286189"/>
    <lineage>
        <taxon>Bacteria</taxon>
        <taxon>Pseudomonadati</taxon>
        <taxon>Pseudomonadota</taxon>
        <taxon>Alphaproteobacteria</taxon>
        <taxon>Acetobacterales</taxon>
        <taxon>Acetobacteraceae</taxon>
        <taxon>Gluconacetobacter</taxon>
    </lineage>
</organism>
<dbReference type="AlphaFoldDB" id="A0A7W4K9T3"/>
<feature type="transmembrane region" description="Helical" evidence="6">
    <location>
        <begin position="184"/>
        <end position="206"/>
    </location>
</feature>
<keyword evidence="3 6" id="KW-0812">Transmembrane</keyword>
<keyword evidence="4 6" id="KW-1133">Transmembrane helix</keyword>
<comment type="caution">
    <text evidence="7">The sequence shown here is derived from an EMBL/GenBank/DDBJ whole genome shotgun (WGS) entry which is preliminary data.</text>
</comment>
<reference evidence="7 8" key="1">
    <citation type="submission" date="2020-04" db="EMBL/GenBank/DDBJ databases">
        <title>Description of novel Gluconacetobacter.</title>
        <authorList>
            <person name="Sombolestani A."/>
        </authorList>
    </citation>
    <scope>NUCLEOTIDE SEQUENCE [LARGE SCALE GENOMIC DNA]</scope>
    <source>
        <strain evidence="7 8">LMG 27802</strain>
    </source>
</reference>
<dbReference type="InterPro" id="IPR001123">
    <property type="entry name" value="LeuE-type"/>
</dbReference>
<evidence type="ECO:0000313" key="8">
    <source>
        <dbReference type="Proteomes" id="UP000578030"/>
    </source>
</evidence>
<evidence type="ECO:0000256" key="4">
    <source>
        <dbReference type="ARBA" id="ARBA00022989"/>
    </source>
</evidence>